<accession>A0A562KNP2</accession>
<evidence type="ECO:0008006" key="3">
    <source>
        <dbReference type="Google" id="ProtNLM"/>
    </source>
</evidence>
<protein>
    <recommendedName>
        <fullName evidence="3">Acetyltransferase (GNAT) family protein</fullName>
    </recommendedName>
</protein>
<evidence type="ECO:0000313" key="2">
    <source>
        <dbReference type="Proteomes" id="UP000315312"/>
    </source>
</evidence>
<dbReference type="RefSeq" id="WP_133610024.1">
    <property type="nucleotide sequence ID" value="NZ_SNZC01000003.1"/>
</dbReference>
<dbReference type="Gene3D" id="3.40.630.30">
    <property type="match status" value="1"/>
</dbReference>
<dbReference type="Proteomes" id="UP000315312">
    <property type="component" value="Unassembled WGS sequence"/>
</dbReference>
<dbReference type="EMBL" id="VLKM01000002">
    <property type="protein sequence ID" value="TWH97021.1"/>
    <property type="molecule type" value="Genomic_DNA"/>
</dbReference>
<reference evidence="1 2" key="1">
    <citation type="journal article" date="2015" name="Stand. Genomic Sci.">
        <title>Genomic Encyclopedia of Bacterial and Archaeal Type Strains, Phase III: the genomes of soil and plant-associated and newly described type strains.</title>
        <authorList>
            <person name="Whitman W.B."/>
            <person name="Woyke T."/>
            <person name="Klenk H.P."/>
            <person name="Zhou Y."/>
            <person name="Lilburn T.G."/>
            <person name="Beck B.J."/>
            <person name="De Vos P."/>
            <person name="Vandamme P."/>
            <person name="Eisen J.A."/>
            <person name="Garrity G."/>
            <person name="Hugenholtz P."/>
            <person name="Kyrpides N.C."/>
        </authorList>
    </citation>
    <scope>NUCLEOTIDE SEQUENCE [LARGE SCALE GENOMIC DNA]</scope>
    <source>
        <strain evidence="1 2">CGMCC 1.6844</strain>
    </source>
</reference>
<sequence length="326" mass="38185">MGKYHVEKYSSIRYDLWNEFVANAKNATFLFHRDFMEYHQDRFEDYSLLAFDDSHELIAVLPANRVGEILFSHQGLTYGGIVIHEKTKLSDFISIAKSVFEYLNTQQFQKIIFKEIPTIYNQIPSDELQYLMFLMQGNLVRRDVLSVVDLKTKFSFSRDRKNGIKRGIKNDLVVKEEPNFELFWNEILIPNLEVKHQAKPVHSLEEIQLLFSKFPKNIRQFNVYQNDKIVAGTTIFETDLVAHSQYISGNSDKNELGSLDFLHDYLISSVFKDKKYFDFGISNENQGKNINEGLLYWKESFGARAITQDFYEVEIKNHTLLDNVLL</sequence>
<dbReference type="AlphaFoldDB" id="A0A562KNP2"/>
<organism evidence="1 2">
    <name type="scientific">Flavobacterium cheniae</name>
    <dbReference type="NCBI Taxonomy" id="295428"/>
    <lineage>
        <taxon>Bacteria</taxon>
        <taxon>Pseudomonadati</taxon>
        <taxon>Bacteroidota</taxon>
        <taxon>Flavobacteriia</taxon>
        <taxon>Flavobacteriales</taxon>
        <taxon>Flavobacteriaceae</taxon>
        <taxon>Flavobacterium</taxon>
    </lineage>
</organism>
<dbReference type="OrthoDB" id="9808687at2"/>
<gene>
    <name evidence="1" type="ORF">IP97_00446</name>
</gene>
<keyword evidence="2" id="KW-1185">Reference proteome</keyword>
<dbReference type="SUPFAM" id="SSF55729">
    <property type="entry name" value="Acyl-CoA N-acyltransferases (Nat)"/>
    <property type="match status" value="1"/>
</dbReference>
<name>A0A562KNP2_9FLAO</name>
<proteinExistence type="predicted"/>
<comment type="caution">
    <text evidence="1">The sequence shown here is derived from an EMBL/GenBank/DDBJ whole genome shotgun (WGS) entry which is preliminary data.</text>
</comment>
<evidence type="ECO:0000313" key="1">
    <source>
        <dbReference type="EMBL" id="TWH97021.1"/>
    </source>
</evidence>
<dbReference type="InterPro" id="IPR016181">
    <property type="entry name" value="Acyl_CoA_acyltransferase"/>
</dbReference>